<evidence type="ECO:0000313" key="2">
    <source>
        <dbReference type="EMBL" id="OJJ47855.1"/>
    </source>
</evidence>
<dbReference type="InterPro" id="IPR029058">
    <property type="entry name" value="AB_hydrolase_fold"/>
</dbReference>
<dbReference type="Proteomes" id="UP000184188">
    <property type="component" value="Unassembled WGS sequence"/>
</dbReference>
<dbReference type="EMBL" id="KV878340">
    <property type="protein sequence ID" value="OJJ47855.1"/>
    <property type="molecule type" value="Genomic_DNA"/>
</dbReference>
<name>A0A1L9SKZ7_9EURO</name>
<dbReference type="OrthoDB" id="2851338at2759"/>
<dbReference type="VEuPathDB" id="FungiDB:ASPZODRAFT_15301"/>
<dbReference type="PANTHER" id="PTHR43194:SF2">
    <property type="entry name" value="PEROXISOMAL MEMBRANE PROTEIN LPX1"/>
    <property type="match status" value="1"/>
</dbReference>
<dbReference type="GeneID" id="34612387"/>
<dbReference type="Gene3D" id="3.40.50.1820">
    <property type="entry name" value="alpha/beta hydrolase"/>
    <property type="match status" value="1"/>
</dbReference>
<dbReference type="InterPro" id="IPR000073">
    <property type="entry name" value="AB_hydrolase_1"/>
</dbReference>
<dbReference type="STRING" id="1073090.A0A1L9SKZ7"/>
<evidence type="ECO:0000313" key="3">
    <source>
        <dbReference type="Proteomes" id="UP000184188"/>
    </source>
</evidence>
<dbReference type="RefSeq" id="XP_022582365.1">
    <property type="nucleotide sequence ID" value="XM_022725923.1"/>
</dbReference>
<keyword evidence="3" id="KW-1185">Reference proteome</keyword>
<evidence type="ECO:0000259" key="1">
    <source>
        <dbReference type="Pfam" id="PF00561"/>
    </source>
</evidence>
<proteinExistence type="predicted"/>
<reference evidence="3" key="1">
    <citation type="journal article" date="2017" name="Genome Biol.">
        <title>Comparative genomics reveals high biological diversity and specific adaptations in the industrially and medically important fungal genus Aspergillus.</title>
        <authorList>
            <person name="de Vries R.P."/>
            <person name="Riley R."/>
            <person name="Wiebenga A."/>
            <person name="Aguilar-Osorio G."/>
            <person name="Amillis S."/>
            <person name="Uchima C.A."/>
            <person name="Anderluh G."/>
            <person name="Asadollahi M."/>
            <person name="Askin M."/>
            <person name="Barry K."/>
            <person name="Battaglia E."/>
            <person name="Bayram O."/>
            <person name="Benocci T."/>
            <person name="Braus-Stromeyer S.A."/>
            <person name="Caldana C."/>
            <person name="Canovas D."/>
            <person name="Cerqueira G.C."/>
            <person name="Chen F."/>
            <person name="Chen W."/>
            <person name="Choi C."/>
            <person name="Clum A."/>
            <person name="Dos Santos R.A."/>
            <person name="Damasio A.R."/>
            <person name="Diallinas G."/>
            <person name="Emri T."/>
            <person name="Fekete E."/>
            <person name="Flipphi M."/>
            <person name="Freyberg S."/>
            <person name="Gallo A."/>
            <person name="Gournas C."/>
            <person name="Habgood R."/>
            <person name="Hainaut M."/>
            <person name="Harispe M.L."/>
            <person name="Henrissat B."/>
            <person name="Hilden K.S."/>
            <person name="Hope R."/>
            <person name="Hossain A."/>
            <person name="Karabika E."/>
            <person name="Karaffa L."/>
            <person name="Karanyi Z."/>
            <person name="Krasevec N."/>
            <person name="Kuo A."/>
            <person name="Kusch H."/>
            <person name="LaButti K."/>
            <person name="Lagendijk E.L."/>
            <person name="Lapidus A."/>
            <person name="Levasseur A."/>
            <person name="Lindquist E."/>
            <person name="Lipzen A."/>
            <person name="Logrieco A.F."/>
            <person name="MacCabe A."/>
            <person name="Maekelae M.R."/>
            <person name="Malavazi I."/>
            <person name="Melin P."/>
            <person name="Meyer V."/>
            <person name="Mielnichuk N."/>
            <person name="Miskei M."/>
            <person name="Molnar A.P."/>
            <person name="Mule G."/>
            <person name="Ngan C.Y."/>
            <person name="Orejas M."/>
            <person name="Orosz E."/>
            <person name="Ouedraogo J.P."/>
            <person name="Overkamp K.M."/>
            <person name="Park H.-S."/>
            <person name="Perrone G."/>
            <person name="Piumi F."/>
            <person name="Punt P.J."/>
            <person name="Ram A.F."/>
            <person name="Ramon A."/>
            <person name="Rauscher S."/>
            <person name="Record E."/>
            <person name="Riano-Pachon D.M."/>
            <person name="Robert V."/>
            <person name="Roehrig J."/>
            <person name="Ruller R."/>
            <person name="Salamov A."/>
            <person name="Salih N.S."/>
            <person name="Samson R.A."/>
            <person name="Sandor E."/>
            <person name="Sanguinetti M."/>
            <person name="Schuetze T."/>
            <person name="Sepcic K."/>
            <person name="Shelest E."/>
            <person name="Sherlock G."/>
            <person name="Sophianopoulou V."/>
            <person name="Squina F.M."/>
            <person name="Sun H."/>
            <person name="Susca A."/>
            <person name="Todd R.B."/>
            <person name="Tsang A."/>
            <person name="Unkles S.E."/>
            <person name="van de Wiele N."/>
            <person name="van Rossen-Uffink D."/>
            <person name="Oliveira J.V."/>
            <person name="Vesth T.C."/>
            <person name="Visser J."/>
            <person name="Yu J.-H."/>
            <person name="Zhou M."/>
            <person name="Andersen M.R."/>
            <person name="Archer D.B."/>
            <person name="Baker S.E."/>
            <person name="Benoit I."/>
            <person name="Brakhage A.A."/>
            <person name="Braus G.H."/>
            <person name="Fischer R."/>
            <person name="Frisvad J.C."/>
            <person name="Goldman G.H."/>
            <person name="Houbraken J."/>
            <person name="Oakley B."/>
            <person name="Pocsi I."/>
            <person name="Scazzocchio C."/>
            <person name="Seiboth B."/>
            <person name="vanKuyk P.A."/>
            <person name="Wortman J."/>
            <person name="Dyer P.S."/>
            <person name="Grigoriev I.V."/>
        </authorList>
    </citation>
    <scope>NUCLEOTIDE SEQUENCE [LARGE SCALE GENOMIC DNA]</scope>
    <source>
        <strain evidence="3">CBS 506.65</strain>
    </source>
</reference>
<dbReference type="SUPFAM" id="SSF53474">
    <property type="entry name" value="alpha/beta-Hydrolases"/>
    <property type="match status" value="1"/>
</dbReference>
<dbReference type="InterPro" id="IPR050228">
    <property type="entry name" value="Carboxylesterase_BioH"/>
</dbReference>
<dbReference type="AlphaFoldDB" id="A0A1L9SKZ7"/>
<sequence length="292" mass="31905">MDSQTGSVQLPDHRRLSYELSGHVAGPVVILSNSLLTSVRLWDIFVDDLHQKGFRVLRYDQPGHGSSSVPEDPTQTTFLTLSADVKTLLDRLQIAQVYAWVGISMGAAKGAFFVTQYPGVVAKLVLCDTISCSPQNAGIADPFAARVALAREKATAIDELTEQTLGRWFQEDWRREHADETARMRAAMRVTRPGGFIACCNALQHQSFDLKPLMPKIGACVQSVLVVVGELDADLPISMAAMKDEIERTSASPVDMVIIPRAGHVPVVDGREVFTEKVMAFLGSPSLRDSKV</sequence>
<organism evidence="2 3">
    <name type="scientific">Penicilliopsis zonata CBS 506.65</name>
    <dbReference type="NCBI Taxonomy" id="1073090"/>
    <lineage>
        <taxon>Eukaryota</taxon>
        <taxon>Fungi</taxon>
        <taxon>Dikarya</taxon>
        <taxon>Ascomycota</taxon>
        <taxon>Pezizomycotina</taxon>
        <taxon>Eurotiomycetes</taxon>
        <taxon>Eurotiomycetidae</taxon>
        <taxon>Eurotiales</taxon>
        <taxon>Aspergillaceae</taxon>
        <taxon>Penicilliopsis</taxon>
    </lineage>
</organism>
<protein>
    <recommendedName>
        <fullName evidence="1">AB hydrolase-1 domain-containing protein</fullName>
    </recommendedName>
</protein>
<accession>A0A1L9SKZ7</accession>
<gene>
    <name evidence="2" type="ORF">ASPZODRAFT_15301</name>
</gene>
<dbReference type="PANTHER" id="PTHR43194">
    <property type="entry name" value="HYDROLASE ALPHA/BETA FOLD FAMILY"/>
    <property type="match status" value="1"/>
</dbReference>
<dbReference type="Pfam" id="PF00561">
    <property type="entry name" value="Abhydrolase_1"/>
    <property type="match status" value="1"/>
</dbReference>
<dbReference type="PRINTS" id="PR00111">
    <property type="entry name" value="ABHYDROLASE"/>
</dbReference>
<feature type="domain" description="AB hydrolase-1" evidence="1">
    <location>
        <begin position="27"/>
        <end position="232"/>
    </location>
</feature>